<proteinExistence type="predicted"/>
<dbReference type="SUPFAM" id="SSF57716">
    <property type="entry name" value="Glucocorticoid receptor-like (DNA-binding domain)"/>
    <property type="match status" value="1"/>
</dbReference>
<keyword evidence="3" id="KW-0862">Zinc</keyword>
<dbReference type="EMBL" id="BGZK01000018">
    <property type="protein sequence ID" value="GBP05603.1"/>
    <property type="molecule type" value="Genomic_DNA"/>
</dbReference>
<dbReference type="OrthoDB" id="8123506at2759"/>
<sequence>MSKPRCGKSPIVPKCGNTITNAPEKLFFMVPYEPIRRTKWLQVKKRTDLPEVKNYIHCYEDHFDNTKTYLFNNSEKTQPDMENNLEIYILTNLTNVIDNTIPASDTGSSAPIKRKSALANLPVINQNEPDLDTQQSNMSVSSQNDLETADGSAVAFLSTYSPCIRASKLRASTSVCLTRIYTPARAAAL</sequence>
<keyword evidence="4" id="KW-0238">DNA-binding</keyword>
<evidence type="ECO:0000313" key="6">
    <source>
        <dbReference type="EMBL" id="GBP05603.1"/>
    </source>
</evidence>
<dbReference type="GO" id="GO:0008270">
    <property type="term" value="F:zinc ion binding"/>
    <property type="evidence" value="ECO:0007669"/>
    <property type="project" value="UniProtKB-KW"/>
</dbReference>
<reference evidence="6 7" key="1">
    <citation type="journal article" date="2019" name="Commun. Biol.">
        <title>The bagworm genome reveals a unique fibroin gene that provides high tensile strength.</title>
        <authorList>
            <person name="Kono N."/>
            <person name="Nakamura H."/>
            <person name="Ohtoshi R."/>
            <person name="Tomita M."/>
            <person name="Numata K."/>
            <person name="Arakawa K."/>
        </authorList>
    </citation>
    <scope>NUCLEOTIDE SEQUENCE [LARGE SCALE GENOMIC DNA]</scope>
</reference>
<keyword evidence="1" id="KW-0479">Metal-binding</keyword>
<keyword evidence="2" id="KW-0863">Zinc-finger</keyword>
<dbReference type="AlphaFoldDB" id="A0A4C1STP8"/>
<evidence type="ECO:0000256" key="4">
    <source>
        <dbReference type="ARBA" id="ARBA00023125"/>
    </source>
</evidence>
<dbReference type="InterPro" id="IPR006612">
    <property type="entry name" value="THAP_Znf"/>
</dbReference>
<accession>A0A4C1STP8</accession>
<gene>
    <name evidence="6" type="ORF">EVAR_3076_1</name>
</gene>
<evidence type="ECO:0000313" key="7">
    <source>
        <dbReference type="Proteomes" id="UP000299102"/>
    </source>
</evidence>
<protein>
    <recommendedName>
        <fullName evidence="5">THAP-type domain-containing protein</fullName>
    </recommendedName>
</protein>
<comment type="caution">
    <text evidence="6">The sequence shown here is derived from an EMBL/GenBank/DDBJ whole genome shotgun (WGS) entry which is preliminary data.</text>
</comment>
<keyword evidence="7" id="KW-1185">Reference proteome</keyword>
<evidence type="ECO:0000259" key="5">
    <source>
        <dbReference type="Pfam" id="PF05485"/>
    </source>
</evidence>
<name>A0A4C1STP8_EUMVA</name>
<dbReference type="GO" id="GO:0003677">
    <property type="term" value="F:DNA binding"/>
    <property type="evidence" value="ECO:0007669"/>
    <property type="project" value="UniProtKB-KW"/>
</dbReference>
<evidence type="ECO:0000256" key="1">
    <source>
        <dbReference type="ARBA" id="ARBA00022723"/>
    </source>
</evidence>
<organism evidence="6 7">
    <name type="scientific">Eumeta variegata</name>
    <name type="common">Bagworm moth</name>
    <name type="synonym">Eumeta japonica</name>
    <dbReference type="NCBI Taxonomy" id="151549"/>
    <lineage>
        <taxon>Eukaryota</taxon>
        <taxon>Metazoa</taxon>
        <taxon>Ecdysozoa</taxon>
        <taxon>Arthropoda</taxon>
        <taxon>Hexapoda</taxon>
        <taxon>Insecta</taxon>
        <taxon>Pterygota</taxon>
        <taxon>Neoptera</taxon>
        <taxon>Endopterygota</taxon>
        <taxon>Lepidoptera</taxon>
        <taxon>Glossata</taxon>
        <taxon>Ditrysia</taxon>
        <taxon>Tineoidea</taxon>
        <taxon>Psychidae</taxon>
        <taxon>Oiketicinae</taxon>
        <taxon>Eumeta</taxon>
    </lineage>
</organism>
<evidence type="ECO:0000256" key="3">
    <source>
        <dbReference type="ARBA" id="ARBA00022833"/>
    </source>
</evidence>
<dbReference type="Proteomes" id="UP000299102">
    <property type="component" value="Unassembled WGS sequence"/>
</dbReference>
<evidence type="ECO:0000256" key="2">
    <source>
        <dbReference type="ARBA" id="ARBA00022771"/>
    </source>
</evidence>
<feature type="domain" description="THAP-type" evidence="5">
    <location>
        <begin position="11"/>
        <end position="73"/>
    </location>
</feature>
<dbReference type="Pfam" id="PF05485">
    <property type="entry name" value="THAP"/>
    <property type="match status" value="1"/>
</dbReference>